<evidence type="ECO:0000313" key="3">
    <source>
        <dbReference type="Proteomes" id="UP000318720"/>
    </source>
</evidence>
<evidence type="ECO:0000313" key="2">
    <source>
        <dbReference type="EMBL" id="TQE25510.1"/>
    </source>
</evidence>
<organism evidence="2 3">
    <name type="scientific">Streptomyces ipomoeae</name>
    <dbReference type="NCBI Taxonomy" id="103232"/>
    <lineage>
        <taxon>Bacteria</taxon>
        <taxon>Bacillati</taxon>
        <taxon>Actinomycetota</taxon>
        <taxon>Actinomycetes</taxon>
        <taxon>Kitasatosporales</taxon>
        <taxon>Streptomycetaceae</taxon>
        <taxon>Streptomyces</taxon>
    </lineage>
</organism>
<dbReference type="InterPro" id="IPR016024">
    <property type="entry name" value="ARM-type_fold"/>
</dbReference>
<reference evidence="2 3" key="1">
    <citation type="submission" date="2019-03" db="EMBL/GenBank/DDBJ databases">
        <title>Comparative genomic analyses of the sweetpotato soil rot pathogen, Streptomyces ipomoeae.</title>
        <authorList>
            <person name="Ruschel Soares N."/>
            <person name="Badger J.H."/>
            <person name="Huguet-Tapia J.C."/>
            <person name="Clark C.A."/>
            <person name="Pettis G.S."/>
        </authorList>
    </citation>
    <scope>NUCLEOTIDE SEQUENCE [LARGE SCALE GENOMIC DNA]</scope>
    <source>
        <strain evidence="2 3">88-35</strain>
    </source>
</reference>
<dbReference type="Proteomes" id="UP000318720">
    <property type="component" value="Unassembled WGS sequence"/>
</dbReference>
<dbReference type="RefSeq" id="WP_141584638.1">
    <property type="nucleotide sequence ID" value="NZ_SPAZ01000245.1"/>
</dbReference>
<gene>
    <name evidence="2" type="ORF">Sipo8835_31460</name>
</gene>
<dbReference type="EMBL" id="SPAZ01000245">
    <property type="protein sequence ID" value="TQE25510.1"/>
    <property type="molecule type" value="Genomic_DNA"/>
</dbReference>
<evidence type="ECO:0000256" key="1">
    <source>
        <dbReference type="SAM" id="MobiDB-lite"/>
    </source>
</evidence>
<evidence type="ECO:0008006" key="4">
    <source>
        <dbReference type="Google" id="ProtNLM"/>
    </source>
</evidence>
<feature type="region of interest" description="Disordered" evidence="1">
    <location>
        <begin position="429"/>
        <end position="452"/>
    </location>
</feature>
<sequence length="452" mass="49211">MRENFWAGGEAARRLARGVALRDAVDIASPAAWLDLDAGTRSWTTWDLLPTRDEAEGRRTRLAALPSRGEPTEAQLALALCHHDGRVREAALRPAMRHTDLLPLVVVRTADWAAPVRERARALLREALDVSTAVALTPLILLVGHRDRGVFATELLAEVLRRAPLDRLAPLFTTPERAVRRFVYRLAIEERRLSPAALARAAARDGDGVVENLCADAALAASVRDSYDDVLEPLLTARNPRARSAGVTALRRAGRPERAVEYLSDRSALVRACARYVVRQYGTDPLPLYRSWCSAPDNPALRPGSVVGLAECGERADAELLWPLLAHPALGVRARAVAALRLLDVSDVRRLRPLLDDSHPGVVRETTVALLPSAGLLPEEWLMERLGAGRARHTRVAAFRLLDARGGVARRRAAVALLDDPDRKLRAWAGQTGGGRGLSRAHNGSRGEGLPG</sequence>
<name>A0AAE8VZK6_9ACTN</name>
<dbReference type="Gene3D" id="1.25.10.10">
    <property type="entry name" value="Leucine-rich Repeat Variant"/>
    <property type="match status" value="1"/>
</dbReference>
<dbReference type="AlphaFoldDB" id="A0AAE8VZK6"/>
<dbReference type="SUPFAM" id="SSF48371">
    <property type="entry name" value="ARM repeat"/>
    <property type="match status" value="1"/>
</dbReference>
<accession>A0AAE8VZK6</accession>
<comment type="caution">
    <text evidence="2">The sequence shown here is derived from an EMBL/GenBank/DDBJ whole genome shotgun (WGS) entry which is preliminary data.</text>
</comment>
<protein>
    <recommendedName>
        <fullName evidence="4">HEAT repeat domain-containing protein</fullName>
    </recommendedName>
</protein>
<dbReference type="InterPro" id="IPR011989">
    <property type="entry name" value="ARM-like"/>
</dbReference>
<proteinExistence type="predicted"/>